<accession>M3ARI6</accession>
<keyword evidence="6 8" id="KW-0503">Monooxygenase</keyword>
<dbReference type="InterPro" id="IPR036396">
    <property type="entry name" value="Cyt_P450_sf"/>
</dbReference>
<dbReference type="OMA" id="YVNNCVL"/>
<name>M3ARI6_SPHMS</name>
<dbReference type="AlphaFoldDB" id="M3ARI6"/>
<dbReference type="eggNOG" id="KOG0157">
    <property type="taxonomic scope" value="Eukaryota"/>
</dbReference>
<keyword evidence="9" id="KW-0812">Transmembrane</keyword>
<dbReference type="GO" id="GO:0016705">
    <property type="term" value="F:oxidoreductase activity, acting on paired donors, with incorporation or reduction of molecular oxygen"/>
    <property type="evidence" value="ECO:0007669"/>
    <property type="project" value="InterPro"/>
</dbReference>
<keyword evidence="9" id="KW-0472">Membrane</keyword>
<keyword evidence="11" id="KW-1185">Reference proteome</keyword>
<gene>
    <name evidence="10" type="ORF">SEPMUDRAFT_152384</name>
</gene>
<dbReference type="InterPro" id="IPR047146">
    <property type="entry name" value="Cyt_P450_E_CYP52_fungi"/>
</dbReference>
<evidence type="ECO:0000256" key="9">
    <source>
        <dbReference type="SAM" id="Phobius"/>
    </source>
</evidence>
<dbReference type="SUPFAM" id="SSF48264">
    <property type="entry name" value="Cytochrome P450"/>
    <property type="match status" value="1"/>
</dbReference>
<evidence type="ECO:0000256" key="7">
    <source>
        <dbReference type="PIRSR" id="PIRSR602401-1"/>
    </source>
</evidence>
<evidence type="ECO:0000256" key="8">
    <source>
        <dbReference type="RuleBase" id="RU000461"/>
    </source>
</evidence>
<dbReference type="EMBL" id="KB456272">
    <property type="protein sequence ID" value="EMF08099.1"/>
    <property type="molecule type" value="Genomic_DNA"/>
</dbReference>
<evidence type="ECO:0000256" key="2">
    <source>
        <dbReference type="ARBA" id="ARBA00010617"/>
    </source>
</evidence>
<feature type="transmembrane region" description="Helical" evidence="9">
    <location>
        <begin position="6"/>
        <end position="27"/>
    </location>
</feature>
<dbReference type="InterPro" id="IPR001128">
    <property type="entry name" value="Cyt_P450"/>
</dbReference>
<evidence type="ECO:0000313" key="11">
    <source>
        <dbReference type="Proteomes" id="UP000016931"/>
    </source>
</evidence>
<proteinExistence type="inferred from homology"/>
<dbReference type="STRING" id="692275.M3ARI6"/>
<keyword evidence="7 8" id="KW-0349">Heme</keyword>
<dbReference type="GO" id="GO:0020037">
    <property type="term" value="F:heme binding"/>
    <property type="evidence" value="ECO:0007669"/>
    <property type="project" value="InterPro"/>
</dbReference>
<dbReference type="RefSeq" id="XP_016756220.1">
    <property type="nucleotide sequence ID" value="XM_016907416.1"/>
</dbReference>
<evidence type="ECO:0000313" key="10">
    <source>
        <dbReference type="EMBL" id="EMF08099.1"/>
    </source>
</evidence>
<keyword evidence="5 7" id="KW-0408">Iron</keyword>
<evidence type="ECO:0000256" key="3">
    <source>
        <dbReference type="ARBA" id="ARBA00022723"/>
    </source>
</evidence>
<dbReference type="GeneID" id="27904553"/>
<dbReference type="Gene3D" id="1.10.630.10">
    <property type="entry name" value="Cytochrome P450"/>
    <property type="match status" value="1"/>
</dbReference>
<reference evidence="10 11" key="1">
    <citation type="journal article" date="2012" name="PLoS Pathog.">
        <title>Diverse lifestyles and strategies of plant pathogenesis encoded in the genomes of eighteen Dothideomycetes fungi.</title>
        <authorList>
            <person name="Ohm R.A."/>
            <person name="Feau N."/>
            <person name="Henrissat B."/>
            <person name="Schoch C.L."/>
            <person name="Horwitz B.A."/>
            <person name="Barry K.W."/>
            <person name="Condon B.J."/>
            <person name="Copeland A.C."/>
            <person name="Dhillon B."/>
            <person name="Glaser F."/>
            <person name="Hesse C.N."/>
            <person name="Kosti I."/>
            <person name="LaButti K."/>
            <person name="Lindquist E.A."/>
            <person name="Lucas S."/>
            <person name="Salamov A.A."/>
            <person name="Bradshaw R.E."/>
            <person name="Ciuffetti L."/>
            <person name="Hamelin R.C."/>
            <person name="Kema G.H.J."/>
            <person name="Lawrence C."/>
            <person name="Scott J.A."/>
            <person name="Spatafora J.W."/>
            <person name="Turgeon B.G."/>
            <person name="de Wit P.J.G.M."/>
            <person name="Zhong S."/>
            <person name="Goodwin S.B."/>
            <person name="Grigoriev I.V."/>
        </authorList>
    </citation>
    <scope>NUCLEOTIDE SEQUENCE [LARGE SCALE GENOMIC DNA]</scope>
    <source>
        <strain evidence="10 11">SO2202</strain>
    </source>
</reference>
<organism evidence="10 11">
    <name type="scientific">Sphaerulina musiva (strain SO2202)</name>
    <name type="common">Poplar stem canker fungus</name>
    <name type="synonym">Septoria musiva</name>
    <dbReference type="NCBI Taxonomy" id="692275"/>
    <lineage>
        <taxon>Eukaryota</taxon>
        <taxon>Fungi</taxon>
        <taxon>Dikarya</taxon>
        <taxon>Ascomycota</taxon>
        <taxon>Pezizomycotina</taxon>
        <taxon>Dothideomycetes</taxon>
        <taxon>Dothideomycetidae</taxon>
        <taxon>Mycosphaerellales</taxon>
        <taxon>Mycosphaerellaceae</taxon>
        <taxon>Sphaerulina</taxon>
    </lineage>
</organism>
<dbReference type="PRINTS" id="PR00385">
    <property type="entry name" value="P450"/>
</dbReference>
<dbReference type="CDD" id="cd11063">
    <property type="entry name" value="CYP52"/>
    <property type="match status" value="1"/>
</dbReference>
<dbReference type="HOGENOM" id="CLU_001570_27_0_1"/>
<dbReference type="PANTHER" id="PTHR24287:SF17">
    <property type="entry name" value="P450, PUTATIVE (EUROFUNG)-RELATED"/>
    <property type="match status" value="1"/>
</dbReference>
<keyword evidence="3 7" id="KW-0479">Metal-binding</keyword>
<dbReference type="PROSITE" id="PS00086">
    <property type="entry name" value="CYTOCHROME_P450"/>
    <property type="match status" value="1"/>
</dbReference>
<dbReference type="PANTHER" id="PTHR24287">
    <property type="entry name" value="P450, PUTATIVE (EUROFUNG)-RELATED"/>
    <property type="match status" value="1"/>
</dbReference>
<evidence type="ECO:0000256" key="5">
    <source>
        <dbReference type="ARBA" id="ARBA00023004"/>
    </source>
</evidence>
<sequence>MDISSLSFLIYAFAGGVVGALILYGLWNKNFLRRSGRHRRRNLLGAPVAGGMSLLLEGIKALKAHRVLELSNRRFQEMGVSTIHMVFPGGDFHITCQPENVKTMLSTDFKRWGLESTRKSTFKFAIGEGIFIAEGARWQHSRALLRPMFARSHISDFDIFDSQASHLIDAILRNDGKVDLKDLFFRLTLDTSLEFLLGDSTASLAVDTDTNESLNLALHRVEHHIGSGGGDAGIFGWMFPAHRRFVKDVRIIHAFVDKFIMKRLAHRPQLLQTKSEESSRLIFLDELVKQTGDKVRIRDEILSVLFAGRDTTASLLTNIWFVLSKRPDIWAKLQAEISILLPDGQKPTFEQLKSLKYLRAILNESLRLHPVVPGNVRQAIENTTLPSGGGPSGDGPIFIPKGGVVMWDAYAMQRRLDLYGSTACDFIPERWLDTTQAKGLRVSWESIPFGGGPRICLGQQFAINHASYTIVRMCQTFSSIASFDPNDEWQENITLGICTNLGGAKVMLRK</sequence>
<protein>
    <submittedName>
        <fullName evidence="10">Cytochrome P450</fullName>
    </submittedName>
</protein>
<comment type="similarity">
    <text evidence="2 8">Belongs to the cytochrome P450 family.</text>
</comment>
<comment type="cofactor">
    <cofactor evidence="1 7">
        <name>heme</name>
        <dbReference type="ChEBI" id="CHEBI:30413"/>
    </cofactor>
</comment>
<dbReference type="InterPro" id="IPR002401">
    <property type="entry name" value="Cyt_P450_E_grp-I"/>
</dbReference>
<dbReference type="OrthoDB" id="1470350at2759"/>
<dbReference type="GO" id="GO:0005506">
    <property type="term" value="F:iron ion binding"/>
    <property type="evidence" value="ECO:0007669"/>
    <property type="project" value="InterPro"/>
</dbReference>
<keyword evidence="4 8" id="KW-0560">Oxidoreductase</keyword>
<dbReference type="GO" id="GO:0004497">
    <property type="term" value="F:monooxygenase activity"/>
    <property type="evidence" value="ECO:0007669"/>
    <property type="project" value="UniProtKB-KW"/>
</dbReference>
<evidence type="ECO:0000256" key="1">
    <source>
        <dbReference type="ARBA" id="ARBA00001971"/>
    </source>
</evidence>
<dbReference type="PRINTS" id="PR00463">
    <property type="entry name" value="EP450I"/>
</dbReference>
<keyword evidence="9" id="KW-1133">Transmembrane helix</keyword>
<evidence type="ECO:0000256" key="4">
    <source>
        <dbReference type="ARBA" id="ARBA00023002"/>
    </source>
</evidence>
<dbReference type="Proteomes" id="UP000016931">
    <property type="component" value="Unassembled WGS sequence"/>
</dbReference>
<feature type="binding site" description="axial binding residue" evidence="7">
    <location>
        <position position="456"/>
    </location>
    <ligand>
        <name>heme</name>
        <dbReference type="ChEBI" id="CHEBI:30413"/>
    </ligand>
    <ligandPart>
        <name>Fe</name>
        <dbReference type="ChEBI" id="CHEBI:18248"/>
    </ligandPart>
</feature>
<dbReference type="Pfam" id="PF00067">
    <property type="entry name" value="p450"/>
    <property type="match status" value="1"/>
</dbReference>
<dbReference type="InterPro" id="IPR017972">
    <property type="entry name" value="Cyt_P450_CS"/>
</dbReference>
<evidence type="ECO:0000256" key="6">
    <source>
        <dbReference type="ARBA" id="ARBA00023033"/>
    </source>
</evidence>